<dbReference type="EMBL" id="CACSIK010000001">
    <property type="protein sequence ID" value="CAA0089771.1"/>
    <property type="molecule type" value="Genomic_DNA"/>
</dbReference>
<sequence length="722" mass="77634">MGFNKLPKLLPLCIGVLMVNDAMSLGLGAVNLDTKLGQPLFARIPVFGAEGVGSPDVLITLESVVDPDTGFDIGNIDTRSLSVAGEIQEDGSGTIYLRSDTPINEPYLYFSIKVRWPSGALTRDYTLLLDLPDSSSIPENTALTDQTVSSSNSSATVKAPPSDDLSLPLQTDAMLPPIVSSSQGSRLNTVPSIGPDTAFYMTARGDSLWSIARRVARAKGGTANDWMSRLYSNNPGAFIRNNRNLLKERVTLDLFDSVLESKEVPPTPSIKPKDKQEQLLTSGVTKTPSGPRPEVLNPVRREREDDNEPVEEALTESQFLNKNLSDVQTEFAEVSENITAMTKKLALLQSQLDDLNAQVKALNGVDSTNKAEFADDEGFGEGDLPQRESTVIAVSPEDGVNAGEIAALAAEGNQAVDAPPGNTSVVNLGSVKEASGVTAVTNNIDGDTAESTNAVSSTWSWLWWFVPVVGLILLLLRYRKASRENDSSFVGHDTEAVGGLADVNAAVQAKAQAELASVKDNFNDIFSALDAKPTGLLTENEIKPKPDPIEDHFAAPDDVISQSRVMPSQYAQPEIAVSQKASLADIDDDFFADLDEDALLQNGGSSDEQELIDLDIPDLDDSWLGEDVDGGDVSARAGACLELGDYSGARQILEQEISTNDDVNLKMQLLDVYAHEAEQDAFEGLVLQIEFSSPDEEVLREIDVLRELMTARVNSFSNGGAE</sequence>
<gene>
    <name evidence="4" type="ORF">IHBHHGIJ_01856</name>
    <name evidence="5" type="ORF">KFEGEMFD_01458</name>
</gene>
<dbReference type="OrthoDB" id="5298707at2"/>
<evidence type="ECO:0000256" key="2">
    <source>
        <dbReference type="SAM" id="MobiDB-lite"/>
    </source>
</evidence>
<feature type="region of interest" description="Disordered" evidence="2">
    <location>
        <begin position="140"/>
        <end position="163"/>
    </location>
</feature>
<dbReference type="RefSeq" id="WP_159268470.1">
    <property type="nucleotide sequence ID" value="NZ_CACSIK010000001.1"/>
</dbReference>
<dbReference type="AlphaFoldDB" id="A0A5S9NJ15"/>
<evidence type="ECO:0000313" key="6">
    <source>
        <dbReference type="Proteomes" id="UP000435877"/>
    </source>
</evidence>
<evidence type="ECO:0000313" key="5">
    <source>
        <dbReference type="EMBL" id="CAA0096751.1"/>
    </source>
</evidence>
<accession>A0A5S9NJ15</accession>
<dbReference type="Pfam" id="PF25800">
    <property type="entry name" value="FimV_N"/>
    <property type="match status" value="1"/>
</dbReference>
<feature type="region of interest" description="Disordered" evidence="2">
    <location>
        <begin position="262"/>
        <end position="310"/>
    </location>
</feature>
<feature type="compositionally biased region" description="Polar residues" evidence="2">
    <location>
        <begin position="278"/>
        <end position="288"/>
    </location>
</feature>
<dbReference type="EMBL" id="CACSIM010000002">
    <property type="protein sequence ID" value="CAA0096751.1"/>
    <property type="molecule type" value="Genomic_DNA"/>
</dbReference>
<reference evidence="6 7" key="1">
    <citation type="submission" date="2019-11" db="EMBL/GenBank/DDBJ databases">
        <authorList>
            <person name="Holert J."/>
        </authorList>
    </citation>
    <scope>NUCLEOTIDE SEQUENCE [LARGE SCALE GENOMIC DNA]</scope>
    <source>
        <strain evidence="5">BC3_2A</strain>
        <strain evidence="4">SB11_1A</strain>
    </source>
</reference>
<name>A0A5S9NJ15_9GAMM</name>
<proteinExistence type="predicted"/>
<feature type="domain" description="FimV N-terminal" evidence="3">
    <location>
        <begin position="25"/>
        <end position="132"/>
    </location>
</feature>
<evidence type="ECO:0000256" key="1">
    <source>
        <dbReference type="SAM" id="Coils"/>
    </source>
</evidence>
<feature type="compositionally biased region" description="Polar residues" evidence="2">
    <location>
        <begin position="140"/>
        <end position="156"/>
    </location>
</feature>
<feature type="coiled-coil region" evidence="1">
    <location>
        <begin position="310"/>
        <end position="365"/>
    </location>
</feature>
<evidence type="ECO:0000313" key="7">
    <source>
        <dbReference type="Proteomes" id="UP000439591"/>
    </source>
</evidence>
<keyword evidence="6" id="KW-1185">Reference proteome</keyword>
<dbReference type="InterPro" id="IPR057840">
    <property type="entry name" value="FimV_N"/>
</dbReference>
<evidence type="ECO:0000259" key="3">
    <source>
        <dbReference type="Pfam" id="PF25800"/>
    </source>
</evidence>
<dbReference type="Proteomes" id="UP000439591">
    <property type="component" value="Unassembled WGS sequence"/>
</dbReference>
<dbReference type="Proteomes" id="UP000435877">
    <property type="component" value="Unassembled WGS sequence"/>
</dbReference>
<protein>
    <recommendedName>
        <fullName evidence="3">FimV N-terminal domain-containing protein</fullName>
    </recommendedName>
</protein>
<keyword evidence="1" id="KW-0175">Coiled coil</keyword>
<evidence type="ECO:0000313" key="4">
    <source>
        <dbReference type="EMBL" id="CAA0089771.1"/>
    </source>
</evidence>
<organism evidence="4 6">
    <name type="scientific">Zhongshania aliphaticivorans</name>
    <dbReference type="NCBI Taxonomy" id="1470434"/>
    <lineage>
        <taxon>Bacteria</taxon>
        <taxon>Pseudomonadati</taxon>
        <taxon>Pseudomonadota</taxon>
        <taxon>Gammaproteobacteria</taxon>
        <taxon>Cellvibrionales</taxon>
        <taxon>Spongiibacteraceae</taxon>
        <taxon>Zhongshania</taxon>
    </lineage>
</organism>